<dbReference type="Pfam" id="PF00703">
    <property type="entry name" value="Glyco_hydro_2"/>
    <property type="match status" value="1"/>
</dbReference>
<evidence type="ECO:0000256" key="1">
    <source>
        <dbReference type="ARBA" id="ARBA00001412"/>
    </source>
</evidence>
<evidence type="ECO:0000313" key="15">
    <source>
        <dbReference type="Proteomes" id="UP000293764"/>
    </source>
</evidence>
<dbReference type="Gene3D" id="2.60.120.200">
    <property type="match status" value="1"/>
</dbReference>
<dbReference type="InterPro" id="IPR006104">
    <property type="entry name" value="Glyco_hydro_2_N"/>
</dbReference>
<protein>
    <recommendedName>
        <fullName evidence="4 10">Beta-galactosidase</fullName>
        <ecNumber evidence="3 10">3.2.1.23</ecNumber>
    </recommendedName>
    <alternativeName>
        <fullName evidence="9 10">Lactase</fullName>
    </alternativeName>
</protein>
<dbReference type="InterPro" id="IPR006101">
    <property type="entry name" value="Glyco_hydro_2"/>
</dbReference>
<dbReference type="InterPro" id="IPR006102">
    <property type="entry name" value="Ig-like_GH2"/>
</dbReference>
<comment type="caution">
    <text evidence="14">The sequence shown here is derived from an EMBL/GenBank/DDBJ whole genome shotgun (WGS) entry which is preliminary data.</text>
</comment>
<dbReference type="InterPro" id="IPR017853">
    <property type="entry name" value="GH"/>
</dbReference>
<evidence type="ECO:0000259" key="12">
    <source>
        <dbReference type="SMART" id="SM00560"/>
    </source>
</evidence>
<dbReference type="OrthoDB" id="9762066at2"/>
<feature type="chain" id="PRO_5020573657" description="Beta-galactosidase" evidence="11">
    <location>
        <begin position="36"/>
        <end position="1302"/>
    </location>
</feature>
<feature type="signal peptide" evidence="11">
    <location>
        <begin position="1"/>
        <end position="35"/>
    </location>
</feature>
<dbReference type="PANTHER" id="PTHR46323">
    <property type="entry name" value="BETA-GALACTOSIDASE"/>
    <property type="match status" value="1"/>
</dbReference>
<dbReference type="Pfam" id="PF13385">
    <property type="entry name" value="Laminin_G_3"/>
    <property type="match status" value="1"/>
</dbReference>
<keyword evidence="8 10" id="KW-0326">Glycosidase</keyword>
<dbReference type="Gene3D" id="3.20.20.80">
    <property type="entry name" value="Glycosidases"/>
    <property type="match status" value="2"/>
</dbReference>
<dbReference type="InterPro" id="IPR014718">
    <property type="entry name" value="GH-type_carb-bd"/>
</dbReference>
<dbReference type="Pfam" id="PF02836">
    <property type="entry name" value="Glyco_hydro_2_C"/>
    <property type="match status" value="2"/>
</dbReference>
<dbReference type="Pfam" id="PF02929">
    <property type="entry name" value="Bgal_small_N"/>
    <property type="match status" value="1"/>
</dbReference>
<dbReference type="InterPro" id="IPR023232">
    <property type="entry name" value="Glyco_hydro_2_AS"/>
</dbReference>
<comment type="catalytic activity">
    <reaction evidence="1 10">
        <text>Hydrolysis of terminal non-reducing beta-D-galactose residues in beta-D-galactosides.</text>
        <dbReference type="EC" id="3.2.1.23"/>
    </reaction>
</comment>
<dbReference type="InterPro" id="IPR006103">
    <property type="entry name" value="Glyco_hydro_2_cat"/>
</dbReference>
<dbReference type="PANTHER" id="PTHR46323:SF2">
    <property type="entry name" value="BETA-GALACTOSIDASE"/>
    <property type="match status" value="1"/>
</dbReference>
<dbReference type="SUPFAM" id="SSF49785">
    <property type="entry name" value="Galactose-binding domain-like"/>
    <property type="match status" value="1"/>
</dbReference>
<evidence type="ECO:0000256" key="6">
    <source>
        <dbReference type="ARBA" id="ARBA00022801"/>
    </source>
</evidence>
<dbReference type="PRINTS" id="PR00132">
    <property type="entry name" value="GLHYDRLASE2"/>
</dbReference>
<dbReference type="SUPFAM" id="SSF74650">
    <property type="entry name" value="Galactose mutarotase-like"/>
    <property type="match status" value="1"/>
</dbReference>
<organism evidence="14 15">
    <name type="scientific">Pengzhenrongella frigida</name>
    <dbReference type="NCBI Taxonomy" id="1259133"/>
    <lineage>
        <taxon>Bacteria</taxon>
        <taxon>Bacillati</taxon>
        <taxon>Actinomycetota</taxon>
        <taxon>Actinomycetes</taxon>
        <taxon>Micrococcales</taxon>
        <taxon>Pengzhenrongella</taxon>
    </lineage>
</organism>
<keyword evidence="15" id="KW-1185">Reference proteome</keyword>
<comment type="similarity">
    <text evidence="2 10">Belongs to the glycosyl hydrolase 2 family.</text>
</comment>
<evidence type="ECO:0000256" key="11">
    <source>
        <dbReference type="SAM" id="SignalP"/>
    </source>
</evidence>
<evidence type="ECO:0000256" key="2">
    <source>
        <dbReference type="ARBA" id="ARBA00007401"/>
    </source>
</evidence>
<evidence type="ECO:0000259" key="13">
    <source>
        <dbReference type="SMART" id="SM01038"/>
    </source>
</evidence>
<proteinExistence type="inferred from homology"/>
<accession>A0A4Q5N435</accession>
<evidence type="ECO:0000313" key="14">
    <source>
        <dbReference type="EMBL" id="RYV53029.1"/>
    </source>
</evidence>
<dbReference type="Gene3D" id="2.60.120.260">
    <property type="entry name" value="Galactose-binding domain-like"/>
    <property type="match status" value="1"/>
</dbReference>
<dbReference type="EMBL" id="SDWW01000001">
    <property type="protein sequence ID" value="RYV53029.1"/>
    <property type="molecule type" value="Genomic_DNA"/>
</dbReference>
<name>A0A4Q5N435_9MICO</name>
<dbReference type="InterPro" id="IPR008979">
    <property type="entry name" value="Galactose-bd-like_sf"/>
</dbReference>
<evidence type="ECO:0000256" key="7">
    <source>
        <dbReference type="ARBA" id="ARBA00023157"/>
    </source>
</evidence>
<dbReference type="EC" id="3.2.1.23" evidence="3 10"/>
<feature type="domain" description="LamG-like jellyroll fold" evidence="12">
    <location>
        <begin position="664"/>
        <end position="796"/>
    </location>
</feature>
<feature type="domain" description="Beta galactosidase small chain/" evidence="13">
    <location>
        <begin position="1005"/>
        <end position="1282"/>
    </location>
</feature>
<evidence type="ECO:0000256" key="8">
    <source>
        <dbReference type="ARBA" id="ARBA00023295"/>
    </source>
</evidence>
<dbReference type="SUPFAM" id="SSF49899">
    <property type="entry name" value="Concanavalin A-like lectins/glucanases"/>
    <property type="match status" value="1"/>
</dbReference>
<dbReference type="InterPro" id="IPR013320">
    <property type="entry name" value="ConA-like_dom_sf"/>
</dbReference>
<keyword evidence="6 10" id="KW-0378">Hydrolase</keyword>
<dbReference type="SUPFAM" id="SSF51445">
    <property type="entry name" value="(Trans)glycosidases"/>
    <property type="match status" value="1"/>
</dbReference>
<dbReference type="Gene3D" id="2.60.40.10">
    <property type="entry name" value="Immunoglobulins"/>
    <property type="match status" value="2"/>
</dbReference>
<gene>
    <name evidence="14" type="ORF">EUA98_00675</name>
</gene>
<dbReference type="SUPFAM" id="SSF49303">
    <property type="entry name" value="beta-Galactosidase/glucuronidase domain"/>
    <property type="match status" value="2"/>
</dbReference>
<dbReference type="SMART" id="SM01038">
    <property type="entry name" value="Bgal_small_N"/>
    <property type="match status" value="1"/>
</dbReference>
<evidence type="ECO:0000256" key="5">
    <source>
        <dbReference type="ARBA" id="ARBA00022729"/>
    </source>
</evidence>
<dbReference type="InterPro" id="IPR036156">
    <property type="entry name" value="Beta-gal/glucu_dom_sf"/>
</dbReference>
<dbReference type="Pfam" id="PF02837">
    <property type="entry name" value="Glyco_hydro_2_N"/>
    <property type="match status" value="1"/>
</dbReference>
<evidence type="ECO:0000256" key="9">
    <source>
        <dbReference type="ARBA" id="ARBA00032230"/>
    </source>
</evidence>
<dbReference type="InterPro" id="IPR011013">
    <property type="entry name" value="Gal_mutarotase_sf_dom"/>
</dbReference>
<sequence length="1302" mass="141930">MFGWSSRRGESPRAGRRRVPALVAALALVGSAAVAAGCSVRVADDYPEWNNNPEVFAVGDEPPHATLTPYDTVRQALAADGTDSPYRQSLDGDWRFQWSENPASRQEDFFSTEVDDSGWDTITVPSSWQTQGYDFPIYTNITYPFTGANGGEENPEFPFAPTRYNPVGQYRTSVTLPASWDGRRTFLHFDGVESAFYVWVNGQKVGYRESSFDSSEFDVTDFLDPGVNQIAVEVYRWSDGSWLEDQDMIRLAGIFRGVYLFSTPQVHLRDFRIQTPLGDDYRSAALEVQVALRDYAGRSAGGYTVEAMLYDGSEPVWRKPLVIPVDVGSSGPGQDQTGTGSKEVADPRLWSAEQPNLYTTVLQVKDPRGEVIETISTRTGLREVQLDPARDLLTVNGQPVSIRGVNRHEMSAVNGRALTREEMVEDISIMKRNNINAVRTSHYPNDPQWYELADEYGIYVVDETNLETHGASTEIPVDRPELTQAVLARIQAMVHRDKNHASVIMWSLGNEAGYGTNQDAMYDWVTSYDTERPVQYEGGGSPARVSDVTSQMYTSADAMETYAESSADPRPFVLIEYSHALGNSTGNLADYWDVIRAHPDRLQGGFIWVFADQSLWTDEPAARTLQESGPGLLTATVDRDATIGPTGLRGTATFGVEAVLELAGPLTLEAVLTPERASTYSDAIASTGDRQFELAHDDEEVSFSVYSTDGQRTTVSAATPDGWTGTEHRVTGVYDPGPGTATVYLDGLAAGSAPVTGPVGPTSAPFMIGGTADDADRQFLGDIAAVRLYDRALTATEIADDARTARDPAVRLWFDASQSTVTQAPASGETFLARGGDWGDDPNDGGFIGNGILLADRTETPKTAEVKQVYQALQVTGSDVADGTIEITNENLFTNVNAYDVTWQLMQDDEVIEAGRLAGPATDIGPGETTVVTLPGFTAPATLPAGSEYWLDVQFRLRQDELWAEKGFVQAKAQLEVPFGAPDIQPADLSSMPSLTSVDEGTVVQVTGDDFTVTIDKEQGTIRSLTRSGQELIASGPRPNYWRAPTDNDLGNSMPTVTRTWRHAGRDWQIDDVQVTPLLDKAVRVTFTGTVPTTTPSAVTMAYTVLGNGQVQVESTLQPGASDLPYIPEVGTMLTLPPELETLTWYGRGPGESMLDRKTSTDVGLYSGAVSDQVTRYLRPQESGNKTDVRWATLTDEAGNGLLVSSGTPLEVNASHYAPEDLSQVLSHHGQHWYDTPPRPEVVLRVSAHQMGVGGDDSWGAAVHDEYTLFADRAYSVSYSLTPFTSGEDPMVRARQQVATHP</sequence>
<keyword evidence="5 11" id="KW-0732">Signal</keyword>
<dbReference type="GO" id="GO:0009341">
    <property type="term" value="C:beta-galactosidase complex"/>
    <property type="evidence" value="ECO:0007669"/>
    <property type="project" value="InterPro"/>
</dbReference>
<dbReference type="GO" id="GO:0005990">
    <property type="term" value="P:lactose catabolic process"/>
    <property type="evidence" value="ECO:0007669"/>
    <property type="project" value="TreeGrafter"/>
</dbReference>
<dbReference type="PROSITE" id="PS00608">
    <property type="entry name" value="GLYCOSYL_HYDROL_F2_2"/>
    <property type="match status" value="1"/>
</dbReference>
<dbReference type="Proteomes" id="UP000293764">
    <property type="component" value="Unassembled WGS sequence"/>
</dbReference>
<evidence type="ECO:0000256" key="3">
    <source>
        <dbReference type="ARBA" id="ARBA00012756"/>
    </source>
</evidence>
<dbReference type="GO" id="GO:0004565">
    <property type="term" value="F:beta-galactosidase activity"/>
    <property type="evidence" value="ECO:0007669"/>
    <property type="project" value="UniProtKB-EC"/>
</dbReference>
<dbReference type="SMART" id="SM00560">
    <property type="entry name" value="LamGL"/>
    <property type="match status" value="1"/>
</dbReference>
<dbReference type="Pfam" id="PF16353">
    <property type="entry name" value="LacZ_4"/>
    <property type="match status" value="1"/>
</dbReference>
<dbReference type="InterPro" id="IPR032312">
    <property type="entry name" value="LacZ_4"/>
</dbReference>
<keyword evidence="7" id="KW-1015">Disulfide bond</keyword>
<dbReference type="InterPro" id="IPR004199">
    <property type="entry name" value="B-gal_small/dom_5"/>
</dbReference>
<dbReference type="InterPro" id="IPR023230">
    <property type="entry name" value="Glyco_hydro_2_CS"/>
</dbReference>
<reference evidence="14 15" key="1">
    <citation type="submission" date="2019-01" db="EMBL/GenBank/DDBJ databases">
        <title>Novel species of Cellulomonas.</title>
        <authorList>
            <person name="Liu Q."/>
            <person name="Xin Y.-H."/>
        </authorList>
    </citation>
    <scope>NUCLEOTIDE SEQUENCE [LARGE SCALE GENOMIC DNA]</scope>
    <source>
        <strain evidence="14 15">HLT2-17</strain>
    </source>
</reference>
<dbReference type="PROSITE" id="PS00719">
    <property type="entry name" value="GLYCOSYL_HYDROL_F2_1"/>
    <property type="match status" value="1"/>
</dbReference>
<dbReference type="InterPro" id="IPR050347">
    <property type="entry name" value="Bact_Beta-galactosidase"/>
</dbReference>
<dbReference type="Gene3D" id="2.70.98.10">
    <property type="match status" value="1"/>
</dbReference>
<evidence type="ECO:0000256" key="10">
    <source>
        <dbReference type="RuleBase" id="RU361154"/>
    </source>
</evidence>
<dbReference type="InterPro" id="IPR006558">
    <property type="entry name" value="LamG-like"/>
</dbReference>
<evidence type="ECO:0000256" key="4">
    <source>
        <dbReference type="ARBA" id="ARBA00013303"/>
    </source>
</evidence>
<dbReference type="InterPro" id="IPR013783">
    <property type="entry name" value="Ig-like_fold"/>
</dbReference>
<dbReference type="GO" id="GO:0030246">
    <property type="term" value="F:carbohydrate binding"/>
    <property type="evidence" value="ECO:0007669"/>
    <property type="project" value="InterPro"/>
</dbReference>